<dbReference type="EMBL" id="MFES01000006">
    <property type="protein sequence ID" value="OGE86180.1"/>
    <property type="molecule type" value="Genomic_DNA"/>
</dbReference>
<accession>A0A1F5P941</accession>
<dbReference type="AlphaFoldDB" id="A0A1F5P941"/>
<evidence type="ECO:0000313" key="1">
    <source>
        <dbReference type="EMBL" id="OGE86180.1"/>
    </source>
</evidence>
<protein>
    <submittedName>
        <fullName evidence="1">Uncharacterized protein</fullName>
    </submittedName>
</protein>
<organism evidence="1 2">
    <name type="scientific">Candidatus Doudnabacteria bacterium RIFCSPHIGHO2_02_FULL_46_11</name>
    <dbReference type="NCBI Taxonomy" id="1817832"/>
    <lineage>
        <taxon>Bacteria</taxon>
        <taxon>Candidatus Doudnaibacteriota</taxon>
    </lineage>
</organism>
<gene>
    <name evidence="1" type="ORF">A3J48_00805</name>
</gene>
<dbReference type="Proteomes" id="UP000176786">
    <property type="component" value="Unassembled WGS sequence"/>
</dbReference>
<comment type="caution">
    <text evidence="1">The sequence shown here is derived from an EMBL/GenBank/DDBJ whole genome shotgun (WGS) entry which is preliminary data.</text>
</comment>
<dbReference type="STRING" id="1817832.A3J48_00805"/>
<name>A0A1F5P941_9BACT</name>
<proteinExistence type="predicted"/>
<sequence length="126" mass="14565">MSSEISKDRAGTSRARWEDIEKKVASGHNAREAFDEELEELRSRPLLERGLQYWKDRILLKMARILLPDRWIKNDPVLQQQDLAASWDEAIARDQRYNDVKSKIDIAQNPEDLEAAIKDFEVVGGS</sequence>
<evidence type="ECO:0000313" key="2">
    <source>
        <dbReference type="Proteomes" id="UP000176786"/>
    </source>
</evidence>
<reference evidence="1 2" key="1">
    <citation type="journal article" date="2016" name="Nat. Commun.">
        <title>Thousands of microbial genomes shed light on interconnected biogeochemical processes in an aquifer system.</title>
        <authorList>
            <person name="Anantharaman K."/>
            <person name="Brown C.T."/>
            <person name="Hug L.A."/>
            <person name="Sharon I."/>
            <person name="Castelle C.J."/>
            <person name="Probst A.J."/>
            <person name="Thomas B.C."/>
            <person name="Singh A."/>
            <person name="Wilkins M.J."/>
            <person name="Karaoz U."/>
            <person name="Brodie E.L."/>
            <person name="Williams K.H."/>
            <person name="Hubbard S.S."/>
            <person name="Banfield J.F."/>
        </authorList>
    </citation>
    <scope>NUCLEOTIDE SEQUENCE [LARGE SCALE GENOMIC DNA]</scope>
</reference>